<keyword evidence="9" id="KW-1185">Reference proteome</keyword>
<dbReference type="PRINTS" id="PR00411">
    <property type="entry name" value="PNDRDTASEI"/>
</dbReference>
<evidence type="ECO:0000256" key="4">
    <source>
        <dbReference type="ARBA" id="ARBA00023004"/>
    </source>
</evidence>
<dbReference type="Gene3D" id="3.50.50.60">
    <property type="entry name" value="FAD/NAD(P)-binding domain"/>
    <property type="match status" value="1"/>
</dbReference>
<dbReference type="GO" id="GO:0051539">
    <property type="term" value="F:4 iron, 4 sulfur cluster binding"/>
    <property type="evidence" value="ECO:0007669"/>
    <property type="project" value="UniProtKB-KW"/>
</dbReference>
<feature type="region of interest" description="Disordered" evidence="6">
    <location>
        <begin position="219"/>
        <end position="238"/>
    </location>
</feature>
<keyword evidence="4" id="KW-0408">Iron</keyword>
<keyword evidence="1" id="KW-0004">4Fe-4S</keyword>
<reference evidence="8 9" key="1">
    <citation type="submission" date="2019-02" db="EMBL/GenBank/DDBJ databases">
        <title>Deep-cultivation of Planctomycetes and their phenomic and genomic characterization uncovers novel biology.</title>
        <authorList>
            <person name="Wiegand S."/>
            <person name="Jogler M."/>
            <person name="Boedeker C."/>
            <person name="Pinto D."/>
            <person name="Vollmers J."/>
            <person name="Rivas-Marin E."/>
            <person name="Kohn T."/>
            <person name="Peeters S.H."/>
            <person name="Heuer A."/>
            <person name="Rast P."/>
            <person name="Oberbeckmann S."/>
            <person name="Bunk B."/>
            <person name="Jeske O."/>
            <person name="Meyerdierks A."/>
            <person name="Storesund J.E."/>
            <person name="Kallscheuer N."/>
            <person name="Luecker S."/>
            <person name="Lage O.M."/>
            <person name="Pohl T."/>
            <person name="Merkel B.J."/>
            <person name="Hornburger P."/>
            <person name="Mueller R.-W."/>
            <person name="Bruemmer F."/>
            <person name="Labrenz M."/>
            <person name="Spormann A.M."/>
            <person name="Op den Camp H."/>
            <person name="Overmann J."/>
            <person name="Amann R."/>
            <person name="Jetten M.S.M."/>
            <person name="Mascher T."/>
            <person name="Medema M.H."/>
            <person name="Devos D.P."/>
            <person name="Kaster A.-K."/>
            <person name="Ovreas L."/>
            <person name="Rohde M."/>
            <person name="Galperin M.Y."/>
            <person name="Jogler C."/>
        </authorList>
    </citation>
    <scope>NUCLEOTIDE SEQUENCE [LARGE SCALE GENOMIC DNA]</scope>
    <source>
        <strain evidence="8 9">Pan161</strain>
    </source>
</reference>
<evidence type="ECO:0000313" key="9">
    <source>
        <dbReference type="Proteomes" id="UP000316855"/>
    </source>
</evidence>
<proteinExistence type="predicted"/>
<dbReference type="KEGG" id="gax:Pan161_41680"/>
<dbReference type="EMBL" id="CP036343">
    <property type="protein sequence ID" value="QDT92501.1"/>
    <property type="molecule type" value="Genomic_DNA"/>
</dbReference>
<dbReference type="PANTHER" id="PTHR43498:SF1">
    <property type="entry name" value="COB--COM HETERODISULFIDE REDUCTASE IRON-SULFUR SUBUNIT A"/>
    <property type="match status" value="1"/>
</dbReference>
<name>A0A517VHL5_9PLAN</name>
<evidence type="ECO:0000256" key="3">
    <source>
        <dbReference type="ARBA" id="ARBA00023002"/>
    </source>
</evidence>
<keyword evidence="7" id="KW-0732">Signal</keyword>
<dbReference type="PANTHER" id="PTHR43498">
    <property type="entry name" value="FERREDOXIN:COB-COM HETERODISULFIDE REDUCTASE SUBUNIT A"/>
    <property type="match status" value="1"/>
</dbReference>
<dbReference type="RefSeq" id="WP_197995428.1">
    <property type="nucleotide sequence ID" value="NZ_CP036343.1"/>
</dbReference>
<sequence length="896" mass="100717" precursor="true">MKSVTLAFLVLTSLVVNSAQAELPVKKTDLLIVGGTESGWAAAIQAARQGVKSITLVLDGDWLGGQYTEQALACVDENKGPGKVGWGVDWHPMKRSFHRSGLFKELMDRIEAFNTEKYGSAMPGRPFHGPSTFRPAEAEAIFRELLQPYRDNGQVTLITRHYPVKADVNQSGSHPRLTGLWFAPAGSEQPDLHIQARLTIDASDWGDVIQVSGTDFEMGADPRSRYQEPSAPVDLSDYPANEMNPITWAMIIEESNQDTPIPQPDHYDDRNFVRTSKLSLAEMKQLLWDRPVKLGSIPHWPDQGKASPRQLSIFTVRRIVDGETSKDRRTSILLNYMLGQDYPLERLPQQVVTALEATEPGASEKNIVLMTRPQRKIIFEDAKRHSLSLLYHLQNYVHTRAPDKTNSFRHFHLSDEFGTTDHLPPKPYIRESLRLKAMYMMREQDGRNQDGPHKKFARERFSQVMYPDGLFAWQFHYDFHRTGRAYLKSEGNTGPWIDYEKPGRNTSLVSDRSLFPLRSLVPAEMDGLLGAQKNVGYSSIVSAAIRLHDQCVAIGQAAGATAAISLQHDIAPREIPYDRAKLEQVRTGLCDGSKAGVALLIWPYRDLAPSHPAFIAINRLAARGALPMEVRKVDFQPDAPASPKWRQEVQRLAYQSVNVANLTFTFNENMSRGEFCQQLWDGLKDLPLRPYTRVKPDDADADGILDRDDPTLFTPGEPVQWKKITSVTDADQNGIVNLIKSPQERRINFAGKNIPPLSGFEADQGAVFNPQRGFGWQRDLSQNVRQRKQVPEVYRDTFVFTRDHDLWECTVPNGRWQVTVCVGDAGHDQIGQWVSVEGKQIIQDFSTVGGSFLKKHTQVEVRDGRLTVEIGKPKAGTNTCLNWLAFEPIPPAGTSR</sequence>
<dbReference type="InterPro" id="IPR008979">
    <property type="entry name" value="Galactose-bd-like_sf"/>
</dbReference>
<dbReference type="InterPro" id="IPR036188">
    <property type="entry name" value="FAD/NAD-bd_sf"/>
</dbReference>
<dbReference type="SUPFAM" id="SSF51905">
    <property type="entry name" value="FAD/NAD(P)-binding domain"/>
    <property type="match status" value="1"/>
</dbReference>
<organism evidence="8 9">
    <name type="scientific">Gimesia algae</name>
    <dbReference type="NCBI Taxonomy" id="2527971"/>
    <lineage>
        <taxon>Bacteria</taxon>
        <taxon>Pseudomonadati</taxon>
        <taxon>Planctomycetota</taxon>
        <taxon>Planctomycetia</taxon>
        <taxon>Planctomycetales</taxon>
        <taxon>Planctomycetaceae</taxon>
        <taxon>Gimesia</taxon>
    </lineage>
</organism>
<evidence type="ECO:0000256" key="1">
    <source>
        <dbReference type="ARBA" id="ARBA00022485"/>
    </source>
</evidence>
<feature type="signal peptide" evidence="7">
    <location>
        <begin position="1"/>
        <end position="21"/>
    </location>
</feature>
<dbReference type="AlphaFoldDB" id="A0A517VHL5"/>
<evidence type="ECO:0000256" key="5">
    <source>
        <dbReference type="ARBA" id="ARBA00023014"/>
    </source>
</evidence>
<dbReference type="Gene3D" id="2.60.120.430">
    <property type="entry name" value="Galactose-binding lectin"/>
    <property type="match status" value="1"/>
</dbReference>
<keyword evidence="3" id="KW-0560">Oxidoreductase</keyword>
<keyword evidence="2" id="KW-0479">Metal-binding</keyword>
<evidence type="ECO:0000256" key="2">
    <source>
        <dbReference type="ARBA" id="ARBA00022723"/>
    </source>
</evidence>
<keyword evidence="5" id="KW-0411">Iron-sulfur</keyword>
<dbReference type="GO" id="GO:0016491">
    <property type="term" value="F:oxidoreductase activity"/>
    <property type="evidence" value="ECO:0007669"/>
    <property type="project" value="UniProtKB-KW"/>
</dbReference>
<dbReference type="Proteomes" id="UP000316855">
    <property type="component" value="Chromosome"/>
</dbReference>
<feature type="chain" id="PRO_5022055602" evidence="7">
    <location>
        <begin position="22"/>
        <end position="896"/>
    </location>
</feature>
<evidence type="ECO:0000256" key="6">
    <source>
        <dbReference type="SAM" id="MobiDB-lite"/>
    </source>
</evidence>
<evidence type="ECO:0000313" key="8">
    <source>
        <dbReference type="EMBL" id="QDT92501.1"/>
    </source>
</evidence>
<dbReference type="Pfam" id="PF12831">
    <property type="entry name" value="FAD_oxidored"/>
    <property type="match status" value="1"/>
</dbReference>
<evidence type="ECO:0000256" key="7">
    <source>
        <dbReference type="SAM" id="SignalP"/>
    </source>
</evidence>
<dbReference type="InterPro" id="IPR039650">
    <property type="entry name" value="HdrA-like"/>
</dbReference>
<protein>
    <submittedName>
        <fullName evidence="8">FAD dependent oxidoreductase</fullName>
    </submittedName>
</protein>
<dbReference type="SUPFAM" id="SSF49785">
    <property type="entry name" value="Galactose-binding domain-like"/>
    <property type="match status" value="1"/>
</dbReference>
<dbReference type="GO" id="GO:0046872">
    <property type="term" value="F:metal ion binding"/>
    <property type="evidence" value="ECO:0007669"/>
    <property type="project" value="UniProtKB-KW"/>
</dbReference>
<gene>
    <name evidence="8" type="ORF">Pan161_41680</name>
</gene>
<accession>A0A517VHL5</accession>